<name>A0A7W4K5P1_9PROT</name>
<dbReference type="Pfam" id="PF00378">
    <property type="entry name" value="ECH_1"/>
    <property type="match status" value="1"/>
</dbReference>
<dbReference type="PANTHER" id="PTHR11941">
    <property type="entry name" value="ENOYL-COA HYDRATASE-RELATED"/>
    <property type="match status" value="1"/>
</dbReference>
<evidence type="ECO:0000256" key="2">
    <source>
        <dbReference type="ARBA" id="ARBA00023239"/>
    </source>
</evidence>
<comment type="similarity">
    <text evidence="1">Belongs to the enoyl-CoA hydratase/isomerase family.</text>
</comment>
<dbReference type="InterPro" id="IPR001753">
    <property type="entry name" value="Enoyl-CoA_hydra/iso"/>
</dbReference>
<dbReference type="InterPro" id="IPR014748">
    <property type="entry name" value="Enoyl-CoA_hydra_C"/>
</dbReference>
<dbReference type="PANTHER" id="PTHR11941:SF54">
    <property type="entry name" value="ENOYL-COA HYDRATASE, MITOCHONDRIAL"/>
    <property type="match status" value="1"/>
</dbReference>
<organism evidence="3 4">
    <name type="scientific">Gluconacetobacter tumulisoli</name>
    <dbReference type="NCBI Taxonomy" id="1286189"/>
    <lineage>
        <taxon>Bacteria</taxon>
        <taxon>Pseudomonadati</taxon>
        <taxon>Pseudomonadota</taxon>
        <taxon>Alphaproteobacteria</taxon>
        <taxon>Acetobacterales</taxon>
        <taxon>Acetobacteraceae</taxon>
        <taxon>Gluconacetobacter</taxon>
    </lineage>
</organism>
<keyword evidence="3" id="KW-0413">Isomerase</keyword>
<proteinExistence type="inferred from homology"/>
<evidence type="ECO:0000313" key="4">
    <source>
        <dbReference type="Proteomes" id="UP000578030"/>
    </source>
</evidence>
<evidence type="ECO:0000313" key="3">
    <source>
        <dbReference type="EMBL" id="MBB2200854.1"/>
    </source>
</evidence>
<evidence type="ECO:0000256" key="1">
    <source>
        <dbReference type="ARBA" id="ARBA00005254"/>
    </source>
</evidence>
<dbReference type="GO" id="GO:0016853">
    <property type="term" value="F:isomerase activity"/>
    <property type="evidence" value="ECO:0007669"/>
    <property type="project" value="UniProtKB-KW"/>
</dbReference>
<dbReference type="SUPFAM" id="SSF52096">
    <property type="entry name" value="ClpP/crotonase"/>
    <property type="match status" value="1"/>
</dbReference>
<dbReference type="InterPro" id="IPR029045">
    <property type="entry name" value="ClpP/crotonase-like_dom_sf"/>
</dbReference>
<keyword evidence="4" id="KW-1185">Reference proteome</keyword>
<dbReference type="EMBL" id="JABEQM010000003">
    <property type="protein sequence ID" value="MBB2200854.1"/>
    <property type="molecule type" value="Genomic_DNA"/>
</dbReference>
<dbReference type="AlphaFoldDB" id="A0A7W4K5P1"/>
<dbReference type="Gene3D" id="1.10.12.10">
    <property type="entry name" value="Lyase 2-enoyl-coa Hydratase, Chain A, domain 2"/>
    <property type="match status" value="1"/>
</dbReference>
<gene>
    <name evidence="3" type="ORF">HLH28_04560</name>
</gene>
<dbReference type="Gene3D" id="3.90.226.10">
    <property type="entry name" value="2-enoyl-CoA Hydratase, Chain A, domain 1"/>
    <property type="match status" value="1"/>
</dbReference>
<dbReference type="RefSeq" id="WP_182955177.1">
    <property type="nucleotide sequence ID" value="NZ_JABEQM010000003.1"/>
</dbReference>
<keyword evidence="2" id="KW-0456">Lyase</keyword>
<sequence>MTAPEDRRIHLSFEDETVVIRIDRPNKLNALDDVAIRDLAAACREIEGNPEVRVAILVGSGEKAFCSGGDIAAWSELSAVAFGRSWIRQGHDAFDALARLRQPLIAVLNGHAFGGGLELAAVADLRVMERHARVGFPETGLGVIPGWSGTQRAVRRFGASVVRRMALFGEILDAEQALTAGIADIVVETGAGIAKAHELGAAVRSRAPVATELVKMLINAAEGEECERVPEIAAGMCAAFTADLAEGVAAFRGKRKPTFKGA</sequence>
<dbReference type="CDD" id="cd06558">
    <property type="entry name" value="crotonase-like"/>
    <property type="match status" value="1"/>
</dbReference>
<dbReference type="GO" id="GO:0006635">
    <property type="term" value="P:fatty acid beta-oxidation"/>
    <property type="evidence" value="ECO:0007669"/>
    <property type="project" value="TreeGrafter"/>
</dbReference>
<reference evidence="3 4" key="1">
    <citation type="submission" date="2020-04" db="EMBL/GenBank/DDBJ databases">
        <title>Description of novel Gluconacetobacter.</title>
        <authorList>
            <person name="Sombolestani A."/>
        </authorList>
    </citation>
    <scope>NUCLEOTIDE SEQUENCE [LARGE SCALE GENOMIC DNA]</scope>
    <source>
        <strain evidence="3 4">LMG 27802</strain>
    </source>
</reference>
<accession>A0A7W4K5P1</accession>
<comment type="caution">
    <text evidence="3">The sequence shown here is derived from an EMBL/GenBank/DDBJ whole genome shotgun (WGS) entry which is preliminary data.</text>
</comment>
<dbReference type="Proteomes" id="UP000578030">
    <property type="component" value="Unassembled WGS sequence"/>
</dbReference>
<dbReference type="GO" id="GO:0016829">
    <property type="term" value="F:lyase activity"/>
    <property type="evidence" value="ECO:0007669"/>
    <property type="project" value="UniProtKB-KW"/>
</dbReference>
<protein>
    <submittedName>
        <fullName evidence="3">Enoyl-CoA hydratase/isomerase family protein</fullName>
    </submittedName>
</protein>